<reference evidence="2" key="1">
    <citation type="submission" date="2022-08" db="EMBL/GenBank/DDBJ databases">
        <title>Novel Bdellovibrio Species Isolated from Svalbard: Designation Bdellovibrio svalbardensis.</title>
        <authorList>
            <person name="Mitchell R.J."/>
            <person name="Choi S.Y."/>
        </authorList>
    </citation>
    <scope>NUCLEOTIDE SEQUENCE</scope>
    <source>
        <strain evidence="2">PAP01</strain>
    </source>
</reference>
<feature type="chain" id="PRO_5046704883" evidence="1">
    <location>
        <begin position="29"/>
        <end position="585"/>
    </location>
</feature>
<evidence type="ECO:0000313" key="3">
    <source>
        <dbReference type="Proteomes" id="UP001152321"/>
    </source>
</evidence>
<dbReference type="EMBL" id="JANRMI010000002">
    <property type="protein sequence ID" value="MDG0816172.1"/>
    <property type="molecule type" value="Genomic_DNA"/>
</dbReference>
<proteinExistence type="predicted"/>
<organism evidence="2 3">
    <name type="scientific">Bdellovibrio svalbardensis</name>
    <dbReference type="NCBI Taxonomy" id="2972972"/>
    <lineage>
        <taxon>Bacteria</taxon>
        <taxon>Pseudomonadati</taxon>
        <taxon>Bdellovibrionota</taxon>
        <taxon>Bdellovibrionia</taxon>
        <taxon>Bdellovibrionales</taxon>
        <taxon>Pseudobdellovibrionaceae</taxon>
        <taxon>Bdellovibrio</taxon>
    </lineage>
</organism>
<comment type="caution">
    <text evidence="2">The sequence shown here is derived from an EMBL/GenBank/DDBJ whole genome shotgun (WGS) entry which is preliminary data.</text>
</comment>
<accession>A0ABT6DH36</accession>
<name>A0ABT6DH36_9BACT</name>
<feature type="signal peptide" evidence="1">
    <location>
        <begin position="1"/>
        <end position="28"/>
    </location>
</feature>
<keyword evidence="1" id="KW-0732">Signal</keyword>
<evidence type="ECO:0000256" key="1">
    <source>
        <dbReference type="SAM" id="SignalP"/>
    </source>
</evidence>
<dbReference type="PROSITE" id="PS51257">
    <property type="entry name" value="PROKAR_LIPOPROTEIN"/>
    <property type="match status" value="1"/>
</dbReference>
<evidence type="ECO:0000313" key="2">
    <source>
        <dbReference type="EMBL" id="MDG0816172.1"/>
    </source>
</evidence>
<gene>
    <name evidence="2" type="ORF">NWE73_07340</name>
</gene>
<dbReference type="RefSeq" id="WP_277577649.1">
    <property type="nucleotide sequence ID" value="NZ_JANRMI010000002.1"/>
</dbReference>
<keyword evidence="3" id="KW-1185">Reference proteome</keyword>
<dbReference type="Proteomes" id="UP001152321">
    <property type="component" value="Unassembled WGS sequence"/>
</dbReference>
<protein>
    <submittedName>
        <fullName evidence="2">Uncharacterized protein</fullName>
    </submittedName>
</protein>
<sequence length="585" mass="65883">MKTLRHPFNIVALGLTACALLAAPWASADILGATPAPSMEIAFKNSNSAKGAWTVRKTQWDASDEQGYQNFVVRMAKSKCNSVDTCFKNPMSNPYYDPAQESEVFFYADCGRFPYLLRMYYAWKNGLPFTAVTGKSGTPEDIEEWTSDQRKLFNLFPNAARDFSLANSKSGTLMKSRTTIPAAEPKSYNFFSSARYIISNVNSSNYRFDANTTMPVDPDFYPVKMDRNNIKPGTIIYDPSGHVAVVYEVTPTGDVRYFDSHPDNGVTHKLYNKAFLRSRPAHGAGFKNFRPFSIVSARSNSTGYTAGAIVTANNQSIPGFSLEQFVGTNPDPSGNWSKGTFAVQGRIVDYYEFLKLNLATDANTKIRPLDQLKAEIDELCSGFQDRALDAQKAIDQGLHLQPHPEKLPMNIYQAEGDWENYSTPGRDFRIRSTFYEIIKSIKGYNDRINARDSLIEYNGGSFKADVIAMAKTAGETCRISYKNSAGKMVTFNLLDGLSRVNRLSFDPYLCIERRMGASSPQELGTCTDDENKTRWYKAQNFIRNLLVKDNTVVYGQTLEELEAENAKNPTFYRYDFLYYIDKYIP</sequence>